<dbReference type="Proteomes" id="UP001501468">
    <property type="component" value="Unassembled WGS sequence"/>
</dbReference>
<organism evidence="2 3">
    <name type="scientific">Terrabacter ginsenosidimutans</name>
    <dbReference type="NCBI Taxonomy" id="490575"/>
    <lineage>
        <taxon>Bacteria</taxon>
        <taxon>Bacillati</taxon>
        <taxon>Actinomycetota</taxon>
        <taxon>Actinomycetes</taxon>
        <taxon>Micrococcales</taxon>
        <taxon>Intrasporangiaceae</taxon>
        <taxon>Terrabacter</taxon>
    </lineage>
</organism>
<dbReference type="InterPro" id="IPR010093">
    <property type="entry name" value="SinI_DNA-bd"/>
</dbReference>
<comment type="caution">
    <text evidence="2">The sequence shown here is derived from an EMBL/GenBank/DDBJ whole genome shotgun (WGS) entry which is preliminary data.</text>
</comment>
<evidence type="ECO:0000259" key="1">
    <source>
        <dbReference type="Pfam" id="PF12728"/>
    </source>
</evidence>
<dbReference type="NCBIfam" id="TIGR01764">
    <property type="entry name" value="excise"/>
    <property type="match status" value="1"/>
</dbReference>
<evidence type="ECO:0000313" key="2">
    <source>
        <dbReference type="EMBL" id="GAA3703405.1"/>
    </source>
</evidence>
<sequence>MPVADVALNRLGIGPTSPDIIWAMLSKGSESAREGASRLTPRFYTLDDVAVLLATTLAQVYSLVRSGDLPAIKIGGRGRWRVEVTMLDQWIADQYEVTRAYIAENPMSDAPGKVAAPEV</sequence>
<reference evidence="3" key="1">
    <citation type="journal article" date="2019" name="Int. J. Syst. Evol. Microbiol.">
        <title>The Global Catalogue of Microorganisms (GCM) 10K type strain sequencing project: providing services to taxonomists for standard genome sequencing and annotation.</title>
        <authorList>
            <consortium name="The Broad Institute Genomics Platform"/>
            <consortium name="The Broad Institute Genome Sequencing Center for Infectious Disease"/>
            <person name="Wu L."/>
            <person name="Ma J."/>
        </authorList>
    </citation>
    <scope>NUCLEOTIDE SEQUENCE [LARGE SCALE GENOMIC DNA]</scope>
    <source>
        <strain evidence="3">JCM 17125</strain>
    </source>
</reference>
<gene>
    <name evidence="2" type="ORF">GCM10022399_19980</name>
</gene>
<dbReference type="InterPro" id="IPR041657">
    <property type="entry name" value="HTH_17"/>
</dbReference>
<dbReference type="EMBL" id="BAABDC010000002">
    <property type="protein sequence ID" value="GAA3703405.1"/>
    <property type="molecule type" value="Genomic_DNA"/>
</dbReference>
<proteinExistence type="predicted"/>
<protein>
    <recommendedName>
        <fullName evidence="1">Helix-turn-helix domain-containing protein</fullName>
    </recommendedName>
</protein>
<name>A0ABP7DF31_9MICO</name>
<keyword evidence="3" id="KW-1185">Reference proteome</keyword>
<dbReference type="Pfam" id="PF12728">
    <property type="entry name" value="HTH_17"/>
    <property type="match status" value="1"/>
</dbReference>
<feature type="domain" description="Helix-turn-helix" evidence="1">
    <location>
        <begin position="43"/>
        <end position="94"/>
    </location>
</feature>
<evidence type="ECO:0000313" key="3">
    <source>
        <dbReference type="Proteomes" id="UP001501468"/>
    </source>
</evidence>
<accession>A0ABP7DF31</accession>